<reference evidence="6" key="1">
    <citation type="submission" date="2021-02" db="EMBL/GenBank/DDBJ databases">
        <authorList>
            <person name="Nowell W R."/>
        </authorList>
    </citation>
    <scope>NUCLEOTIDE SEQUENCE</scope>
</reference>
<dbReference type="GO" id="GO:1990904">
    <property type="term" value="C:ribonucleoprotein complex"/>
    <property type="evidence" value="ECO:0007669"/>
    <property type="project" value="TreeGrafter"/>
</dbReference>
<organism evidence="6 7">
    <name type="scientific">Rotaria magnacalcarata</name>
    <dbReference type="NCBI Taxonomy" id="392030"/>
    <lineage>
        <taxon>Eukaryota</taxon>
        <taxon>Metazoa</taxon>
        <taxon>Spiralia</taxon>
        <taxon>Gnathifera</taxon>
        <taxon>Rotifera</taxon>
        <taxon>Eurotatoria</taxon>
        <taxon>Bdelloidea</taxon>
        <taxon>Philodinida</taxon>
        <taxon>Philodinidae</taxon>
        <taxon>Rotaria</taxon>
    </lineage>
</organism>
<feature type="non-terminal residue" evidence="6">
    <location>
        <position position="59"/>
    </location>
</feature>
<dbReference type="InterPro" id="IPR008858">
    <property type="entry name" value="TROVE_dom"/>
</dbReference>
<dbReference type="AlphaFoldDB" id="A0A8S3A1B4"/>
<dbReference type="Pfam" id="PF05731">
    <property type="entry name" value="TROVE"/>
    <property type="match status" value="1"/>
</dbReference>
<dbReference type="Proteomes" id="UP000681967">
    <property type="component" value="Unassembled WGS sequence"/>
</dbReference>
<dbReference type="PANTHER" id="PTHR14202:SF0">
    <property type="entry name" value="RNA-BINDING PROTEIN RO60"/>
    <property type="match status" value="1"/>
</dbReference>
<feature type="domain" description="TROVE" evidence="4">
    <location>
        <begin position="1"/>
        <end position="59"/>
    </location>
</feature>
<keyword evidence="2" id="KW-0963">Cytoplasm</keyword>
<evidence type="ECO:0000259" key="4">
    <source>
        <dbReference type="PROSITE" id="PS50988"/>
    </source>
</evidence>
<dbReference type="InterPro" id="IPR037214">
    <property type="entry name" value="TROVE_dom_sf"/>
</dbReference>
<comment type="caution">
    <text evidence="6">The sequence shown here is derived from an EMBL/GenBank/DDBJ whole genome shotgun (WGS) entry which is preliminary data.</text>
</comment>
<sequence length="59" mass="6635">STDEQELIAAIRQHHLVREHLPTNVLGSQSIWSALLENMPLTAMIRNLGKMSEIDLLKA</sequence>
<dbReference type="EMBL" id="CAJOBH010113729">
    <property type="protein sequence ID" value="CAF4674958.1"/>
    <property type="molecule type" value="Genomic_DNA"/>
</dbReference>
<dbReference type="Proteomes" id="UP000681720">
    <property type="component" value="Unassembled WGS sequence"/>
</dbReference>
<evidence type="ECO:0000256" key="1">
    <source>
        <dbReference type="ARBA" id="ARBA00004496"/>
    </source>
</evidence>
<evidence type="ECO:0000313" key="5">
    <source>
        <dbReference type="EMBL" id="CAF4604861.1"/>
    </source>
</evidence>
<evidence type="ECO:0000313" key="7">
    <source>
        <dbReference type="Proteomes" id="UP000681967"/>
    </source>
</evidence>
<dbReference type="PANTHER" id="PTHR14202">
    <property type="entry name" value="60 KDA RIBONUCLEOPROTEIN SSA/RO"/>
    <property type="match status" value="1"/>
</dbReference>
<dbReference type="GO" id="GO:0046872">
    <property type="term" value="F:metal ion binding"/>
    <property type="evidence" value="ECO:0007669"/>
    <property type="project" value="UniProtKB-KW"/>
</dbReference>
<dbReference type="GO" id="GO:0003723">
    <property type="term" value="F:RNA binding"/>
    <property type="evidence" value="ECO:0007669"/>
    <property type="project" value="InterPro"/>
</dbReference>
<protein>
    <recommendedName>
        <fullName evidence="4">TROVE domain-containing protein</fullName>
    </recommendedName>
</protein>
<comment type="subcellular location">
    <subcellularLocation>
        <location evidence="1">Cytoplasm</location>
    </subcellularLocation>
</comment>
<dbReference type="SUPFAM" id="SSF140864">
    <property type="entry name" value="TROVE domain-like"/>
    <property type="match status" value="1"/>
</dbReference>
<feature type="non-terminal residue" evidence="6">
    <location>
        <position position="1"/>
    </location>
</feature>
<dbReference type="PROSITE" id="PS50988">
    <property type="entry name" value="TROVE"/>
    <property type="match status" value="1"/>
</dbReference>
<name>A0A8S3A1B4_9BILA</name>
<evidence type="ECO:0000256" key="2">
    <source>
        <dbReference type="ARBA" id="ARBA00022490"/>
    </source>
</evidence>
<dbReference type="InterPro" id="IPR040322">
    <property type="entry name" value="TROVE2"/>
</dbReference>
<dbReference type="GO" id="GO:0005737">
    <property type="term" value="C:cytoplasm"/>
    <property type="evidence" value="ECO:0007669"/>
    <property type="project" value="UniProtKB-SubCell"/>
</dbReference>
<gene>
    <name evidence="6" type="ORF">BYL167_LOCUS43117</name>
    <name evidence="5" type="ORF">GIL414_LOCUS39089</name>
</gene>
<keyword evidence="3" id="KW-0479">Metal-binding</keyword>
<evidence type="ECO:0000256" key="3">
    <source>
        <dbReference type="ARBA" id="ARBA00022723"/>
    </source>
</evidence>
<proteinExistence type="predicted"/>
<evidence type="ECO:0000313" key="6">
    <source>
        <dbReference type="EMBL" id="CAF4674958.1"/>
    </source>
</evidence>
<accession>A0A8S3A1B4</accession>
<dbReference type="EMBL" id="CAJOBJ010104976">
    <property type="protein sequence ID" value="CAF4604861.1"/>
    <property type="molecule type" value="Genomic_DNA"/>
</dbReference>